<accession>A0ACC1XZQ8</accession>
<evidence type="ECO:0000313" key="1">
    <source>
        <dbReference type="EMBL" id="KAJ4716904.1"/>
    </source>
</evidence>
<organism evidence="1 2">
    <name type="scientific">Melia azedarach</name>
    <name type="common">Chinaberry tree</name>
    <dbReference type="NCBI Taxonomy" id="155640"/>
    <lineage>
        <taxon>Eukaryota</taxon>
        <taxon>Viridiplantae</taxon>
        <taxon>Streptophyta</taxon>
        <taxon>Embryophyta</taxon>
        <taxon>Tracheophyta</taxon>
        <taxon>Spermatophyta</taxon>
        <taxon>Magnoliopsida</taxon>
        <taxon>eudicotyledons</taxon>
        <taxon>Gunneridae</taxon>
        <taxon>Pentapetalae</taxon>
        <taxon>rosids</taxon>
        <taxon>malvids</taxon>
        <taxon>Sapindales</taxon>
        <taxon>Meliaceae</taxon>
        <taxon>Melia</taxon>
    </lineage>
</organism>
<dbReference type="Proteomes" id="UP001164539">
    <property type="component" value="Chromosome 6"/>
</dbReference>
<sequence>MVGDAHVLHSTLNNSSNNNSNCNKKAKDKKNKKKKRGGGKKKMTIEQSIAFKSVSEWVFSDQYHNSNTSCSSASCVIDDFVVQKPLGRAADKVVFELHSHSKFSDGYLSPSKLVERAHGNGVKVLALTDHDTMSGIPEAIEAARRFGMKIIPGVEISTIFSPRGSESEEPVHILAYYSSCGPSRYEELEDFLANIRDGRFLRAKDMVLKLNKLKLPLKWEHVARIAGKGVAPGRLHVARAMVEAGYVENLRQAFARYLYDGGPAYATGSEPLAEEAVQLIHKTGGLAVLAHPWALKNPAAIIRRLKDVGLHGLEVYRSDGKLAAYSDLADAHGLLKLGGSDFHGRGGHGESELGSVNLPVLVLNDFLKVARPIWCGAIREIIESYADEPSDLNLSRITRFGRGRILKGSYPLNCGQDLIEQCLSLWLTNEERQSAEFEAIRLKLSHVSINSGGISVPVEIK</sequence>
<evidence type="ECO:0000313" key="2">
    <source>
        <dbReference type="Proteomes" id="UP001164539"/>
    </source>
</evidence>
<proteinExistence type="predicted"/>
<reference evidence="1 2" key="1">
    <citation type="journal article" date="2023" name="Science">
        <title>Complex scaffold remodeling in plant triterpene biosynthesis.</title>
        <authorList>
            <person name="De La Pena R."/>
            <person name="Hodgson H."/>
            <person name="Liu J.C."/>
            <person name="Stephenson M.J."/>
            <person name="Martin A.C."/>
            <person name="Owen C."/>
            <person name="Harkess A."/>
            <person name="Leebens-Mack J."/>
            <person name="Jimenez L.E."/>
            <person name="Osbourn A."/>
            <person name="Sattely E.S."/>
        </authorList>
    </citation>
    <scope>NUCLEOTIDE SEQUENCE [LARGE SCALE GENOMIC DNA]</scope>
    <source>
        <strain evidence="2">cv. JPN11</strain>
        <tissue evidence="1">Leaf</tissue>
    </source>
</reference>
<keyword evidence="2" id="KW-1185">Reference proteome</keyword>
<dbReference type="EMBL" id="CM051399">
    <property type="protein sequence ID" value="KAJ4716904.1"/>
    <property type="molecule type" value="Genomic_DNA"/>
</dbReference>
<comment type="caution">
    <text evidence="1">The sequence shown here is derived from an EMBL/GenBank/DDBJ whole genome shotgun (WGS) entry which is preliminary data.</text>
</comment>
<gene>
    <name evidence="1" type="ORF">OWV82_011853</name>
</gene>
<protein>
    <submittedName>
        <fullName evidence="1">5'-3' exoribonuclease-like</fullName>
    </submittedName>
</protein>
<name>A0ACC1XZQ8_MELAZ</name>